<feature type="compositionally biased region" description="Basic and acidic residues" evidence="3">
    <location>
        <begin position="347"/>
        <end position="357"/>
    </location>
</feature>
<dbReference type="GO" id="GO:0004175">
    <property type="term" value="F:endopeptidase activity"/>
    <property type="evidence" value="ECO:0007669"/>
    <property type="project" value="TreeGrafter"/>
</dbReference>
<sequence>MKRSCINLETAYGPGGGHGDPSIPNTSGENSDGENHPNLSAATDVTVENGSDVSGNDAVISAYGSDEINMPDIRLPPSALNQNQICEPEVCSEPAHRPANSDVTPSIEPLTAAHLEGHDDDDSNKLTTSGAAAENDEIDYITHDIDIEVDAGPSVRPKSTPRPANNALNIKPYAVRYQTHDENRGGTPYAVRHQEDDEDEIPYAVRYQTHDEIRGGTPYAVRHQENDEHEIPYAVRYQTHGENRGGTPYAVRHQEDDEDEMPYAARYQTHDENLGGMPYAVRRQEDDENGIPPEIDGADGNKRKHPTVPSDVDITPYAVAYKTRYDMTDVTRRDTPMNDADTSDSVPNDKKTLHHQDPSSILNSLIPNPMYVLNSLIPNPMYVPNVPQHAAHGCSKRRVGDVVITIVVLALLVSGGTLVGIYFNDKQDTQTASLSLVGTINNTRDATQSPTSYSSEDVDQTPEIFEVKPERKIPVCMANPDATDFRGNLSVTQSGKTCQRWDVDFPHSRRGYYLPEKFPELVENYCRNPNGNWGTMWCYPTDPNTPWEYCIHPACPFVCVGNSTGSDYRGNVSVTISGKTCQRWDVDFPHRHDYTPEEYPELVKNYCRNPDESEDEPGLWCYTKDNNTRWEYCFNPACP</sequence>
<evidence type="ECO:0000256" key="1">
    <source>
        <dbReference type="ARBA" id="ARBA00022572"/>
    </source>
</evidence>
<keyword evidence="4" id="KW-0812">Transmembrane</keyword>
<gene>
    <name evidence="6" type="primary">PLG</name>
    <name evidence="6" type="ORF">BLAG_LOCUS20550</name>
</gene>
<dbReference type="InterPro" id="IPR038178">
    <property type="entry name" value="Kringle_sf"/>
</dbReference>
<accession>A0A8K0EXR0</accession>
<dbReference type="PROSITE" id="PS00021">
    <property type="entry name" value="KRINGLE_1"/>
    <property type="match status" value="1"/>
</dbReference>
<dbReference type="Pfam" id="PF00051">
    <property type="entry name" value="Kringle"/>
    <property type="match status" value="2"/>
</dbReference>
<feature type="region of interest" description="Disordered" evidence="3">
    <location>
        <begin position="1"/>
        <end position="54"/>
    </location>
</feature>
<dbReference type="FunFam" id="2.40.20.10:FF:000024">
    <property type="entry name" value="Uncharacterized protein"/>
    <property type="match status" value="1"/>
</dbReference>
<dbReference type="PANTHER" id="PTHR24261">
    <property type="entry name" value="PLASMINOGEN-RELATED"/>
    <property type="match status" value="1"/>
</dbReference>
<evidence type="ECO:0000256" key="2">
    <source>
        <dbReference type="ARBA" id="ARBA00023157"/>
    </source>
</evidence>
<keyword evidence="2" id="KW-1015">Disulfide bond</keyword>
<keyword evidence="1" id="KW-0420">Kringle</keyword>
<protein>
    <submittedName>
        <fullName evidence="6">PLG protein</fullName>
    </submittedName>
</protein>
<feature type="region of interest" description="Disordered" evidence="3">
    <location>
        <begin position="331"/>
        <end position="360"/>
    </location>
</feature>
<dbReference type="SUPFAM" id="SSF57440">
    <property type="entry name" value="Kringle-like"/>
    <property type="match status" value="2"/>
</dbReference>
<feature type="domain" description="Kringle" evidence="5">
    <location>
        <begin position="559"/>
        <end position="639"/>
    </location>
</feature>
<dbReference type="InterPro" id="IPR013806">
    <property type="entry name" value="Kringle-like"/>
</dbReference>
<evidence type="ECO:0000313" key="6">
    <source>
        <dbReference type="EMBL" id="CAH1267075.1"/>
    </source>
</evidence>
<evidence type="ECO:0000256" key="3">
    <source>
        <dbReference type="SAM" id="MobiDB-lite"/>
    </source>
</evidence>
<dbReference type="InterPro" id="IPR000001">
    <property type="entry name" value="Kringle"/>
</dbReference>
<feature type="region of interest" description="Disordered" evidence="3">
    <location>
        <begin position="285"/>
        <end position="311"/>
    </location>
</feature>
<dbReference type="OrthoDB" id="41905at2759"/>
<dbReference type="InterPro" id="IPR050759">
    <property type="entry name" value="Serine_protease_kringle"/>
</dbReference>
<evidence type="ECO:0000313" key="7">
    <source>
        <dbReference type="Proteomes" id="UP000838412"/>
    </source>
</evidence>
<feature type="compositionally biased region" description="Polar residues" evidence="3">
    <location>
        <begin position="37"/>
        <end position="54"/>
    </location>
</feature>
<feature type="transmembrane region" description="Helical" evidence="4">
    <location>
        <begin position="402"/>
        <end position="423"/>
    </location>
</feature>
<dbReference type="GO" id="GO:0005615">
    <property type="term" value="C:extracellular space"/>
    <property type="evidence" value="ECO:0007669"/>
    <property type="project" value="TreeGrafter"/>
</dbReference>
<evidence type="ECO:0000259" key="5">
    <source>
        <dbReference type="SMART" id="SM00130"/>
    </source>
</evidence>
<keyword evidence="4" id="KW-0472">Membrane</keyword>
<dbReference type="EMBL" id="OV696691">
    <property type="protein sequence ID" value="CAH1267075.1"/>
    <property type="molecule type" value="Genomic_DNA"/>
</dbReference>
<dbReference type="AlphaFoldDB" id="A0A8K0EXR0"/>
<dbReference type="SMART" id="SM00130">
    <property type="entry name" value="KR"/>
    <property type="match status" value="2"/>
</dbReference>
<dbReference type="GO" id="GO:0005102">
    <property type="term" value="F:signaling receptor binding"/>
    <property type="evidence" value="ECO:0007669"/>
    <property type="project" value="TreeGrafter"/>
</dbReference>
<dbReference type="Proteomes" id="UP000838412">
    <property type="component" value="Chromosome 6"/>
</dbReference>
<evidence type="ECO:0000256" key="4">
    <source>
        <dbReference type="SAM" id="Phobius"/>
    </source>
</evidence>
<dbReference type="PANTHER" id="PTHR24261:SF7">
    <property type="entry name" value="KRINGLE DOMAIN-CONTAINING PROTEIN"/>
    <property type="match status" value="1"/>
</dbReference>
<keyword evidence="4" id="KW-1133">Transmembrane helix</keyword>
<organism evidence="6 7">
    <name type="scientific">Branchiostoma lanceolatum</name>
    <name type="common">Common lancelet</name>
    <name type="synonym">Amphioxus lanceolatum</name>
    <dbReference type="NCBI Taxonomy" id="7740"/>
    <lineage>
        <taxon>Eukaryota</taxon>
        <taxon>Metazoa</taxon>
        <taxon>Chordata</taxon>
        <taxon>Cephalochordata</taxon>
        <taxon>Leptocardii</taxon>
        <taxon>Amphioxiformes</taxon>
        <taxon>Branchiostomatidae</taxon>
        <taxon>Branchiostoma</taxon>
    </lineage>
</organism>
<keyword evidence="7" id="KW-1185">Reference proteome</keyword>
<reference evidence="6" key="1">
    <citation type="submission" date="2022-01" db="EMBL/GenBank/DDBJ databases">
        <authorList>
            <person name="Braso-Vives M."/>
        </authorList>
    </citation>
    <scope>NUCLEOTIDE SEQUENCE</scope>
</reference>
<name>A0A8K0EXR0_BRALA</name>
<proteinExistence type="predicted"/>
<dbReference type="CDD" id="cd00108">
    <property type="entry name" value="KR"/>
    <property type="match status" value="2"/>
</dbReference>
<feature type="domain" description="Kringle" evidence="5">
    <location>
        <begin position="474"/>
        <end position="557"/>
    </location>
</feature>
<dbReference type="InterPro" id="IPR018056">
    <property type="entry name" value="Kringle_CS"/>
</dbReference>
<dbReference type="PRINTS" id="PR00018">
    <property type="entry name" value="KRINGLE"/>
</dbReference>
<dbReference type="Gene3D" id="2.40.20.10">
    <property type="entry name" value="Plasminogen Kringle 4"/>
    <property type="match status" value="2"/>
</dbReference>